<sequence length="263" mass="29857">CGGGIRISHVSVTDPLEVGDSAWLECDVDRNGDSVYAIKWYLGLHEFYRWTPADSPPLKIFPKKGINVDEAHSKEGRVRLHNVTMMMAYKKFRCEVSGEAPSFHTDSRVTTTTVIDPPDSKPIISNIRPSMEYNSYDEIVLNCSSLRSFPKADLNFYINNEKADPNWMVLYPTSIERNTDLETSVVGLRFILRPHLFTQGYIKIKCTASILELYYSSTEKVIYNADNSFKALMMEGRASGNSEKNTVIQQTFLMTVLVVLLIY</sequence>
<reference evidence="1 2" key="1">
    <citation type="submission" date="2024-05" db="EMBL/GenBank/DDBJ databases">
        <authorList>
            <person name="Wallberg A."/>
        </authorList>
    </citation>
    <scope>NUCLEOTIDE SEQUENCE [LARGE SCALE GENOMIC DNA]</scope>
</reference>
<feature type="non-terminal residue" evidence="1">
    <location>
        <position position="1"/>
    </location>
</feature>
<protein>
    <recommendedName>
        <fullName evidence="3">Ig-like domain-containing protein</fullName>
    </recommendedName>
</protein>
<proteinExistence type="predicted"/>
<dbReference type="AlphaFoldDB" id="A0AAV2RMZ5"/>
<evidence type="ECO:0008006" key="3">
    <source>
        <dbReference type="Google" id="ProtNLM"/>
    </source>
</evidence>
<dbReference type="EMBL" id="CAXKWB010025748">
    <property type="protein sequence ID" value="CAL4128608.1"/>
    <property type="molecule type" value="Genomic_DNA"/>
</dbReference>
<dbReference type="PANTHER" id="PTHR21261">
    <property type="entry name" value="BEAT PROTEIN"/>
    <property type="match status" value="1"/>
</dbReference>
<dbReference type="PANTHER" id="PTHR21261:SF15">
    <property type="entry name" value="BEATEN PATH IIIA, ISOFORM D-RELATED"/>
    <property type="match status" value="1"/>
</dbReference>
<comment type="caution">
    <text evidence="1">The sequence shown here is derived from an EMBL/GenBank/DDBJ whole genome shotgun (WGS) entry which is preliminary data.</text>
</comment>
<evidence type="ECO:0000313" key="2">
    <source>
        <dbReference type="Proteomes" id="UP001497623"/>
    </source>
</evidence>
<accession>A0AAV2RMZ5</accession>
<evidence type="ECO:0000313" key="1">
    <source>
        <dbReference type="EMBL" id="CAL4128608.1"/>
    </source>
</evidence>
<dbReference type="Proteomes" id="UP001497623">
    <property type="component" value="Unassembled WGS sequence"/>
</dbReference>
<organism evidence="1 2">
    <name type="scientific">Meganyctiphanes norvegica</name>
    <name type="common">Northern krill</name>
    <name type="synonym">Thysanopoda norvegica</name>
    <dbReference type="NCBI Taxonomy" id="48144"/>
    <lineage>
        <taxon>Eukaryota</taxon>
        <taxon>Metazoa</taxon>
        <taxon>Ecdysozoa</taxon>
        <taxon>Arthropoda</taxon>
        <taxon>Crustacea</taxon>
        <taxon>Multicrustacea</taxon>
        <taxon>Malacostraca</taxon>
        <taxon>Eumalacostraca</taxon>
        <taxon>Eucarida</taxon>
        <taxon>Euphausiacea</taxon>
        <taxon>Euphausiidae</taxon>
        <taxon>Meganyctiphanes</taxon>
    </lineage>
</organism>
<keyword evidence="2" id="KW-1185">Reference proteome</keyword>
<name>A0AAV2RMZ5_MEGNR</name>
<gene>
    <name evidence="1" type="ORF">MNOR_LOCUS26160</name>
</gene>